<dbReference type="InterPro" id="IPR017900">
    <property type="entry name" value="4Fe4S_Fe_S_CS"/>
</dbReference>
<dbReference type="SUPFAM" id="SSF46548">
    <property type="entry name" value="alpha-helical ferredoxin"/>
    <property type="match status" value="1"/>
</dbReference>
<dbReference type="CDD" id="cd19100">
    <property type="entry name" value="AKR_unchar"/>
    <property type="match status" value="1"/>
</dbReference>
<organism evidence="5 6">
    <name type="scientific">Candidatus Pullichristensenella excrementigallinarum</name>
    <dbReference type="NCBI Taxonomy" id="2840907"/>
    <lineage>
        <taxon>Bacteria</taxon>
        <taxon>Bacillati</taxon>
        <taxon>Bacillota</taxon>
        <taxon>Clostridia</taxon>
        <taxon>Candidatus Pullichristensenella</taxon>
    </lineage>
</organism>
<evidence type="ECO:0000256" key="2">
    <source>
        <dbReference type="ARBA" id="ARBA00023004"/>
    </source>
</evidence>
<dbReference type="InterPro" id="IPR053135">
    <property type="entry name" value="AKR2_Oxidoreductase"/>
</dbReference>
<dbReference type="InterPro" id="IPR036812">
    <property type="entry name" value="NAD(P)_OxRdtase_dom_sf"/>
</dbReference>
<feature type="domain" description="4Fe-4S ferredoxin-type" evidence="4">
    <location>
        <begin position="296"/>
        <end position="328"/>
    </location>
</feature>
<evidence type="ECO:0000313" key="5">
    <source>
        <dbReference type="EMBL" id="HIU34132.1"/>
    </source>
</evidence>
<evidence type="ECO:0000313" key="6">
    <source>
        <dbReference type="Proteomes" id="UP000824072"/>
    </source>
</evidence>
<dbReference type="GO" id="GO:0046872">
    <property type="term" value="F:metal ion binding"/>
    <property type="evidence" value="ECO:0007669"/>
    <property type="project" value="UniProtKB-KW"/>
</dbReference>
<accession>A0A9D1IDF3</accession>
<dbReference type="PROSITE" id="PS51379">
    <property type="entry name" value="4FE4S_FER_2"/>
    <property type="match status" value="1"/>
</dbReference>
<gene>
    <name evidence="5" type="ORF">IAB02_06165</name>
</gene>
<dbReference type="GO" id="GO:0051536">
    <property type="term" value="F:iron-sulfur cluster binding"/>
    <property type="evidence" value="ECO:0007669"/>
    <property type="project" value="UniProtKB-KW"/>
</dbReference>
<dbReference type="SUPFAM" id="SSF51430">
    <property type="entry name" value="NAD(P)-linked oxidoreductase"/>
    <property type="match status" value="1"/>
</dbReference>
<dbReference type="PROSITE" id="PS00198">
    <property type="entry name" value="4FE4S_FER_1"/>
    <property type="match status" value="1"/>
</dbReference>
<dbReference type="PANTHER" id="PTHR43312">
    <property type="entry name" value="D-THREO-ALDOSE 1-DEHYDROGENASE"/>
    <property type="match status" value="1"/>
</dbReference>
<proteinExistence type="predicted"/>
<dbReference type="InterPro" id="IPR017896">
    <property type="entry name" value="4Fe4S_Fe-S-bd"/>
</dbReference>
<dbReference type="InterPro" id="IPR023210">
    <property type="entry name" value="NADP_OxRdtase_dom"/>
</dbReference>
<comment type="caution">
    <text evidence="5">The sequence shown here is derived from an EMBL/GenBank/DDBJ whole genome shotgun (WGS) entry which is preliminary data.</text>
</comment>
<dbReference type="Gene3D" id="3.20.20.100">
    <property type="entry name" value="NADP-dependent oxidoreductase domain"/>
    <property type="match status" value="1"/>
</dbReference>
<dbReference type="Pfam" id="PF13187">
    <property type="entry name" value="Fer4_9"/>
    <property type="match status" value="1"/>
</dbReference>
<dbReference type="Proteomes" id="UP000824072">
    <property type="component" value="Unassembled WGS sequence"/>
</dbReference>
<keyword evidence="2" id="KW-0408">Iron</keyword>
<dbReference type="AlphaFoldDB" id="A0A9D1IDF3"/>
<dbReference type="EMBL" id="DVMU01000137">
    <property type="protein sequence ID" value="HIU34132.1"/>
    <property type="molecule type" value="Genomic_DNA"/>
</dbReference>
<keyword evidence="3" id="KW-0411">Iron-sulfur</keyword>
<dbReference type="Pfam" id="PF00248">
    <property type="entry name" value="Aldo_ket_red"/>
    <property type="match status" value="1"/>
</dbReference>
<sequence length="342" mass="39219">MEKVRLGNTGMVVNKNGLGCLPIQRVNMEEAIRIFRRAYDAGITFYDTARAYTDSEEKLGNAFSPSMRQKIFIATKSMARDPDGLKKDLETSLRLLKTDHVDLFQFHFSPECYRPGDEFGIYECALKAKEEGKILHLGITTHKLSVAREAIDSGLYETLQYPFSYLSTPEEEALTRDTEEKGLGFIAMKALAGGLISNARAAYAYMRKFPNVLPIWGIQKMEELEQFLELGENPPDLEEEAVLSRIRADREMLGGEFCRGCGYCMPCPAGIQIPTLARMELFIKRARVEDYITPYWREEMKKVENCLHCGQCHRHCPYELDASKLLEKNARFFWKYLKENNL</sequence>
<name>A0A9D1IDF3_9FIRM</name>
<evidence type="ECO:0000256" key="3">
    <source>
        <dbReference type="ARBA" id="ARBA00023014"/>
    </source>
</evidence>
<protein>
    <submittedName>
        <fullName evidence="5">Aldo/keto reductase</fullName>
    </submittedName>
</protein>
<keyword evidence="1" id="KW-0479">Metal-binding</keyword>
<dbReference type="PANTHER" id="PTHR43312:SF1">
    <property type="entry name" value="NADP-DEPENDENT OXIDOREDUCTASE DOMAIN-CONTAINING PROTEIN"/>
    <property type="match status" value="1"/>
</dbReference>
<reference evidence="5" key="2">
    <citation type="journal article" date="2021" name="PeerJ">
        <title>Extensive microbial diversity within the chicken gut microbiome revealed by metagenomics and culture.</title>
        <authorList>
            <person name="Gilroy R."/>
            <person name="Ravi A."/>
            <person name="Getino M."/>
            <person name="Pursley I."/>
            <person name="Horton D.L."/>
            <person name="Alikhan N.F."/>
            <person name="Baker D."/>
            <person name="Gharbi K."/>
            <person name="Hall N."/>
            <person name="Watson M."/>
            <person name="Adriaenssens E.M."/>
            <person name="Foster-Nyarko E."/>
            <person name="Jarju S."/>
            <person name="Secka A."/>
            <person name="Antonio M."/>
            <person name="Oren A."/>
            <person name="Chaudhuri R.R."/>
            <person name="La Ragione R."/>
            <person name="Hildebrand F."/>
            <person name="Pallen M.J."/>
        </authorList>
    </citation>
    <scope>NUCLEOTIDE SEQUENCE</scope>
    <source>
        <strain evidence="5">ChiHcec3-11533</strain>
    </source>
</reference>
<reference evidence="5" key="1">
    <citation type="submission" date="2020-10" db="EMBL/GenBank/DDBJ databases">
        <authorList>
            <person name="Gilroy R."/>
        </authorList>
    </citation>
    <scope>NUCLEOTIDE SEQUENCE</scope>
    <source>
        <strain evidence="5">ChiHcec3-11533</strain>
    </source>
</reference>
<evidence type="ECO:0000259" key="4">
    <source>
        <dbReference type="PROSITE" id="PS51379"/>
    </source>
</evidence>
<evidence type="ECO:0000256" key="1">
    <source>
        <dbReference type="ARBA" id="ARBA00022723"/>
    </source>
</evidence>